<dbReference type="RefSeq" id="WP_145430338.1">
    <property type="nucleotide sequence ID" value="NZ_CP036339.1"/>
</dbReference>
<feature type="compositionally biased region" description="Basic and acidic residues" evidence="1">
    <location>
        <begin position="43"/>
        <end position="52"/>
    </location>
</feature>
<dbReference type="AlphaFoldDB" id="A0A517TS32"/>
<evidence type="ECO:0000313" key="2">
    <source>
        <dbReference type="EMBL" id="QDT71182.1"/>
    </source>
</evidence>
<dbReference type="Proteomes" id="UP000317909">
    <property type="component" value="Chromosome"/>
</dbReference>
<organism evidence="2 3">
    <name type="scientific">Lacipirellula limnantheis</name>
    <dbReference type="NCBI Taxonomy" id="2528024"/>
    <lineage>
        <taxon>Bacteria</taxon>
        <taxon>Pseudomonadati</taxon>
        <taxon>Planctomycetota</taxon>
        <taxon>Planctomycetia</taxon>
        <taxon>Pirellulales</taxon>
        <taxon>Lacipirellulaceae</taxon>
        <taxon>Lacipirellula</taxon>
    </lineage>
</organism>
<feature type="region of interest" description="Disordered" evidence="1">
    <location>
        <begin position="1"/>
        <end position="163"/>
    </location>
</feature>
<name>A0A517TS32_9BACT</name>
<dbReference type="EMBL" id="CP036339">
    <property type="protein sequence ID" value="QDT71182.1"/>
    <property type="molecule type" value="Genomic_DNA"/>
</dbReference>
<protein>
    <submittedName>
        <fullName evidence="2">Uncharacterized protein</fullName>
    </submittedName>
</protein>
<reference evidence="2 3" key="1">
    <citation type="submission" date="2019-02" db="EMBL/GenBank/DDBJ databases">
        <title>Deep-cultivation of Planctomycetes and their phenomic and genomic characterization uncovers novel biology.</title>
        <authorList>
            <person name="Wiegand S."/>
            <person name="Jogler M."/>
            <person name="Boedeker C."/>
            <person name="Pinto D."/>
            <person name="Vollmers J."/>
            <person name="Rivas-Marin E."/>
            <person name="Kohn T."/>
            <person name="Peeters S.H."/>
            <person name="Heuer A."/>
            <person name="Rast P."/>
            <person name="Oberbeckmann S."/>
            <person name="Bunk B."/>
            <person name="Jeske O."/>
            <person name="Meyerdierks A."/>
            <person name="Storesund J.E."/>
            <person name="Kallscheuer N."/>
            <person name="Luecker S."/>
            <person name="Lage O.M."/>
            <person name="Pohl T."/>
            <person name="Merkel B.J."/>
            <person name="Hornburger P."/>
            <person name="Mueller R.-W."/>
            <person name="Bruemmer F."/>
            <person name="Labrenz M."/>
            <person name="Spormann A.M."/>
            <person name="Op den Camp H."/>
            <person name="Overmann J."/>
            <person name="Amann R."/>
            <person name="Jetten M.S.M."/>
            <person name="Mascher T."/>
            <person name="Medema M.H."/>
            <person name="Devos D.P."/>
            <person name="Kaster A.-K."/>
            <person name="Ovreas L."/>
            <person name="Rohde M."/>
            <person name="Galperin M.Y."/>
            <person name="Jogler C."/>
        </authorList>
    </citation>
    <scope>NUCLEOTIDE SEQUENCE [LARGE SCALE GENOMIC DNA]</scope>
    <source>
        <strain evidence="2 3">I41</strain>
    </source>
</reference>
<proteinExistence type="predicted"/>
<evidence type="ECO:0000256" key="1">
    <source>
        <dbReference type="SAM" id="MobiDB-lite"/>
    </source>
</evidence>
<feature type="compositionally biased region" description="Pro residues" evidence="1">
    <location>
        <begin position="88"/>
        <end position="99"/>
    </location>
</feature>
<sequence>MPYDDDDDLFGEEFDFVDDDDTDDDDSELEEKPKAKPTKKKPAAKDKAEKPARAPKRAARGEGKAEKPAAKREARREERSESEAGPKSPGPIPKLPPAKTPVDKAPVGYLSFAHGLDIDEDEDDPPFAEKPPTVAEVPAFAEPKAEDPAPAPAPPEPAGPPADHVVHIYEFGKLKRTIPRKFTDEQAVGFAEEFTRTNKAYGRYAVATPDDEEPSATFAGAAQR</sequence>
<evidence type="ECO:0000313" key="3">
    <source>
        <dbReference type="Proteomes" id="UP000317909"/>
    </source>
</evidence>
<dbReference type="KEGG" id="llh:I41_03370"/>
<gene>
    <name evidence="2" type="ORF">I41_03370</name>
</gene>
<feature type="compositionally biased region" description="Acidic residues" evidence="1">
    <location>
        <begin position="1"/>
        <end position="29"/>
    </location>
</feature>
<dbReference type="OrthoDB" id="292552at2"/>
<feature type="compositionally biased region" description="Pro residues" evidence="1">
    <location>
        <begin position="149"/>
        <end position="160"/>
    </location>
</feature>
<accession>A0A517TS32</accession>
<keyword evidence="3" id="KW-1185">Reference proteome</keyword>
<feature type="compositionally biased region" description="Basic and acidic residues" evidence="1">
    <location>
        <begin position="59"/>
        <end position="84"/>
    </location>
</feature>